<keyword evidence="12" id="KW-1185">Reference proteome</keyword>
<evidence type="ECO:0000256" key="2">
    <source>
        <dbReference type="ARBA" id="ARBA00005684"/>
    </source>
</evidence>
<dbReference type="PANTHER" id="PTHR32438:SF5">
    <property type="entry name" value="4-ALPHA-GLUCANOTRANSFERASE DPE1, CHLOROPLASTIC_AMYLOPLASTIC"/>
    <property type="match status" value="1"/>
</dbReference>
<dbReference type="EC" id="2.4.1.25" evidence="3 10"/>
<proteinExistence type="inferred from homology"/>
<dbReference type="GO" id="GO:0004134">
    <property type="term" value="F:4-alpha-glucanotransferase activity"/>
    <property type="evidence" value="ECO:0007669"/>
    <property type="project" value="UniProtKB-EC"/>
</dbReference>
<dbReference type="EMBL" id="WSFT01000021">
    <property type="protein sequence ID" value="MBS4537733.1"/>
    <property type="molecule type" value="Genomic_DNA"/>
</dbReference>
<comment type="similarity">
    <text evidence="2 10">Belongs to the disproportionating enzyme family.</text>
</comment>
<dbReference type="GO" id="GO:0005975">
    <property type="term" value="P:carbohydrate metabolic process"/>
    <property type="evidence" value="ECO:0007669"/>
    <property type="project" value="InterPro"/>
</dbReference>
<dbReference type="RefSeq" id="WP_203365663.1">
    <property type="nucleotide sequence ID" value="NZ_WSFT01000021.1"/>
</dbReference>
<dbReference type="InterPro" id="IPR003385">
    <property type="entry name" value="Glyco_hydro_77"/>
</dbReference>
<dbReference type="NCBIfam" id="TIGR00217">
    <property type="entry name" value="malQ"/>
    <property type="match status" value="1"/>
</dbReference>
<evidence type="ECO:0000256" key="1">
    <source>
        <dbReference type="ARBA" id="ARBA00000439"/>
    </source>
</evidence>
<dbReference type="Gene3D" id="3.20.20.80">
    <property type="entry name" value="Glycosidases"/>
    <property type="match status" value="1"/>
</dbReference>
<dbReference type="NCBIfam" id="NF011080">
    <property type="entry name" value="PRK14508.1-3"/>
    <property type="match status" value="1"/>
</dbReference>
<evidence type="ECO:0000256" key="6">
    <source>
        <dbReference type="ARBA" id="ARBA00022679"/>
    </source>
</evidence>
<evidence type="ECO:0000313" key="11">
    <source>
        <dbReference type="EMBL" id="MBS4537733.1"/>
    </source>
</evidence>
<evidence type="ECO:0000256" key="10">
    <source>
        <dbReference type="RuleBase" id="RU361207"/>
    </source>
</evidence>
<evidence type="ECO:0000256" key="3">
    <source>
        <dbReference type="ARBA" id="ARBA00012560"/>
    </source>
</evidence>
<evidence type="ECO:0000256" key="8">
    <source>
        <dbReference type="ARBA" id="ARBA00031423"/>
    </source>
</evidence>
<evidence type="ECO:0000256" key="9">
    <source>
        <dbReference type="ARBA" id="ARBA00031501"/>
    </source>
</evidence>
<evidence type="ECO:0000313" key="12">
    <source>
        <dbReference type="Proteomes" id="UP000724672"/>
    </source>
</evidence>
<name>A0A942USE5_9FIRM</name>
<dbReference type="SUPFAM" id="SSF51445">
    <property type="entry name" value="(Trans)glycosidases"/>
    <property type="match status" value="1"/>
</dbReference>
<evidence type="ECO:0000256" key="4">
    <source>
        <dbReference type="ARBA" id="ARBA00020295"/>
    </source>
</evidence>
<comment type="catalytic activity">
    <reaction evidence="1 10">
        <text>Transfers a segment of a (1-&gt;4)-alpha-D-glucan to a new position in an acceptor, which may be glucose or a (1-&gt;4)-alpha-D-glucan.</text>
        <dbReference type="EC" id="2.4.1.25"/>
    </reaction>
</comment>
<dbReference type="Pfam" id="PF02446">
    <property type="entry name" value="Glyco_hydro_77"/>
    <property type="match status" value="1"/>
</dbReference>
<accession>A0A942USE5</accession>
<keyword evidence="5 10" id="KW-0328">Glycosyltransferase</keyword>
<dbReference type="AlphaFoldDB" id="A0A942USE5"/>
<reference evidence="11" key="1">
    <citation type="submission" date="2019-12" db="EMBL/GenBank/DDBJ databases">
        <title>Clostridiaceae gen. nov. sp. nov., isolated from sediment in Xinjiang, China.</title>
        <authorList>
            <person name="Zhang R."/>
        </authorList>
    </citation>
    <scope>NUCLEOTIDE SEQUENCE</scope>
    <source>
        <strain evidence="11">D2Q-11</strain>
    </source>
</reference>
<evidence type="ECO:0000256" key="7">
    <source>
        <dbReference type="ARBA" id="ARBA00023277"/>
    </source>
</evidence>
<dbReference type="InterPro" id="IPR017853">
    <property type="entry name" value="GH"/>
</dbReference>
<organism evidence="11 12">
    <name type="scientific">Anaeromonas frigoriresistens</name>
    <dbReference type="NCBI Taxonomy" id="2683708"/>
    <lineage>
        <taxon>Bacteria</taxon>
        <taxon>Bacillati</taxon>
        <taxon>Bacillota</taxon>
        <taxon>Tissierellia</taxon>
        <taxon>Tissierellales</taxon>
        <taxon>Thermohalobacteraceae</taxon>
        <taxon>Anaeromonas</taxon>
    </lineage>
</organism>
<dbReference type="Proteomes" id="UP000724672">
    <property type="component" value="Unassembled WGS sequence"/>
</dbReference>
<dbReference type="PANTHER" id="PTHR32438">
    <property type="entry name" value="4-ALPHA-GLUCANOTRANSFERASE DPE1, CHLOROPLASTIC/AMYLOPLASTIC"/>
    <property type="match status" value="1"/>
</dbReference>
<keyword evidence="6 10" id="KW-0808">Transferase</keyword>
<comment type="caution">
    <text evidence="11">The sequence shown here is derived from an EMBL/GenBank/DDBJ whole genome shotgun (WGS) entry which is preliminary data.</text>
</comment>
<sequence>MAERSSGILMHITSIPSPYGIGTFGIEAYNFVDFLEKSGQKYWQILPVGPTSYGDSPYMSFSSFAGNPYFIDLDLLAEDGLLSIEDYKNIDFGDDNKVDYGKIFVNKMPVLKVAYENGKNKYKEQILKFKEDNKEWLEDYSLYMAVKNEFGLKPWHEWDEDIKLREESALKKYKEKLKYEIEYWNFLQYLFFQQWINLKTYANEKGIKIIGDIPIYVANDSADTWANNEIFLLDERNSPTKVAGCPPDAFSSTGQLWGNPLYNWEVLEKRGFDWWIERIGGNIKLYDVIRIDHFRGFESFWSIPYGDKTAENGKWVKGPGMKLFNAIRKEIGEVNIIAEDLGFLTEDTIQLREDSGYPGMKVLQFAFDPREESDYLPHNYNKNCVVYTGTHDNDTINGWLETVDKTDLNLAINYLKLTEEEGYNWGFIRGAWSSVGDLAIAQMQDFLGLGSEARMNIPSTLGGNWQWRVKKEKLTDDLANRIYDMTMLYGR</sequence>
<evidence type="ECO:0000256" key="5">
    <source>
        <dbReference type="ARBA" id="ARBA00022676"/>
    </source>
</evidence>
<keyword evidence="7 10" id="KW-0119">Carbohydrate metabolism</keyword>
<gene>
    <name evidence="11" type="primary">malQ</name>
    <name evidence="11" type="ORF">GOQ27_04625</name>
</gene>
<protein>
    <recommendedName>
        <fullName evidence="4 10">4-alpha-glucanotransferase</fullName>
        <ecNumber evidence="3 10">2.4.1.25</ecNumber>
    </recommendedName>
    <alternativeName>
        <fullName evidence="8 10">Amylomaltase</fullName>
    </alternativeName>
    <alternativeName>
        <fullName evidence="9 10">Disproportionating enzyme</fullName>
    </alternativeName>
</protein>